<gene>
    <name evidence="1" type="ORF">D2T30_10605</name>
</gene>
<sequence length="355" mass="37658">MFGWFKRQVVPQVETRSASSTGYTAQILAARQSYISGVSGLGELTAAVQSSVSLWESGLSLADVKGTDLLSRRMLALTARSLALRGESVWLIRDRLVPCSDWDLTTRDGEPRAYRVSIPEAGGPRSDTVLAGEVLHFRIGSDVVAPWTGTAPLRRARLSADLLEQLETALRDVFRDAPIGSQIVPMPEGSAEDMASLRSAFVGKRGATMVVEGVAQAVGAGMHPQLGKAPDQLSPDLSDTLADKMLTEAKGAIYGTFGILPGLFNPATTGPLVREAQRHLAQIVLQPIANIMAEEAAEKLGAGVQVDVVRPMQAFDAGGKARALATMIGALAQAKEAGIDGPTLQDALSFIDWQD</sequence>
<dbReference type="Proteomes" id="UP000284476">
    <property type="component" value="Unassembled WGS sequence"/>
</dbReference>
<reference evidence="1 2" key="2">
    <citation type="submission" date="2019-01" db="EMBL/GenBank/DDBJ databases">
        <authorList>
            <person name="Li Y."/>
        </authorList>
    </citation>
    <scope>NUCLEOTIDE SEQUENCE [LARGE SCALE GENOMIC DNA]</scope>
    <source>
        <strain evidence="1 2">SK2B-1</strain>
    </source>
</reference>
<dbReference type="AlphaFoldDB" id="A0A443JJX2"/>
<organism evidence="1 2">
    <name type="scientific">Paenirhodobacter populi</name>
    <dbReference type="NCBI Taxonomy" id="2306993"/>
    <lineage>
        <taxon>Bacteria</taxon>
        <taxon>Pseudomonadati</taxon>
        <taxon>Pseudomonadota</taxon>
        <taxon>Alphaproteobacteria</taxon>
        <taxon>Rhodobacterales</taxon>
        <taxon>Rhodobacter group</taxon>
        <taxon>Paenirhodobacter</taxon>
    </lineage>
</organism>
<reference evidence="1 2" key="1">
    <citation type="submission" date="2019-01" db="EMBL/GenBank/DDBJ databases">
        <title>Sinorhodobacter populi sp. nov. isolated from the symptomatic bark tissue of Populus euramericana canker.</title>
        <authorList>
            <person name="Xu G."/>
        </authorList>
    </citation>
    <scope>NUCLEOTIDE SEQUENCE [LARGE SCALE GENOMIC DNA]</scope>
    <source>
        <strain evidence="1 2">SK2B-1</strain>
    </source>
</reference>
<accession>A0A443JJX2</accession>
<protein>
    <recommendedName>
        <fullName evidence="3">Phage portal protein</fullName>
    </recommendedName>
</protein>
<proteinExistence type="predicted"/>
<comment type="caution">
    <text evidence="1">The sequence shown here is derived from an EMBL/GenBank/DDBJ whole genome shotgun (WGS) entry which is preliminary data.</text>
</comment>
<dbReference type="RefSeq" id="WP_128208847.1">
    <property type="nucleotide sequence ID" value="NZ_JBHRSO010000041.1"/>
</dbReference>
<evidence type="ECO:0008006" key="3">
    <source>
        <dbReference type="Google" id="ProtNLM"/>
    </source>
</evidence>
<evidence type="ECO:0000313" key="2">
    <source>
        <dbReference type="Proteomes" id="UP000284476"/>
    </source>
</evidence>
<name>A0A443JJX2_9RHOB</name>
<dbReference type="EMBL" id="SAUZ01000011">
    <property type="protein sequence ID" value="RWR20814.1"/>
    <property type="molecule type" value="Genomic_DNA"/>
</dbReference>
<evidence type="ECO:0000313" key="1">
    <source>
        <dbReference type="EMBL" id="RWR20814.1"/>
    </source>
</evidence>